<organism evidence="4 5">
    <name type="scientific">Zasmidium cellare</name>
    <name type="common">Wine cellar mold</name>
    <name type="synonym">Racodium cellare</name>
    <dbReference type="NCBI Taxonomy" id="395010"/>
    <lineage>
        <taxon>Eukaryota</taxon>
        <taxon>Fungi</taxon>
        <taxon>Dikarya</taxon>
        <taxon>Ascomycota</taxon>
        <taxon>Pezizomycotina</taxon>
        <taxon>Dothideomycetes</taxon>
        <taxon>Dothideomycetidae</taxon>
        <taxon>Mycosphaerellales</taxon>
        <taxon>Mycosphaerellaceae</taxon>
        <taxon>Zasmidium</taxon>
    </lineage>
</organism>
<keyword evidence="5" id="KW-1185">Reference proteome</keyword>
<keyword evidence="3" id="KW-0560">Oxidoreductase</keyword>
<dbReference type="Gene3D" id="3.40.50.720">
    <property type="entry name" value="NAD(P)-binding Rossmann-like Domain"/>
    <property type="match status" value="1"/>
</dbReference>
<protein>
    <submittedName>
        <fullName evidence="4">Uncharacterized protein</fullName>
    </submittedName>
</protein>
<dbReference type="InterPro" id="IPR036291">
    <property type="entry name" value="NAD(P)-bd_dom_sf"/>
</dbReference>
<dbReference type="Pfam" id="PF13561">
    <property type="entry name" value="adh_short_C2"/>
    <property type="match status" value="1"/>
</dbReference>
<accession>A0ABR0EDA4</accession>
<evidence type="ECO:0000313" key="5">
    <source>
        <dbReference type="Proteomes" id="UP001305779"/>
    </source>
</evidence>
<keyword evidence="2" id="KW-0521">NADP</keyword>
<name>A0ABR0EDA4_ZASCE</name>
<dbReference type="InterPro" id="IPR002347">
    <property type="entry name" value="SDR_fam"/>
</dbReference>
<evidence type="ECO:0000256" key="2">
    <source>
        <dbReference type="ARBA" id="ARBA00022857"/>
    </source>
</evidence>
<dbReference type="PANTHER" id="PTHR43639">
    <property type="entry name" value="OXIDOREDUCTASE, SHORT-CHAIN DEHYDROGENASE/REDUCTASE FAMILY (AFU_ORTHOLOGUE AFUA_5G02870)"/>
    <property type="match status" value="1"/>
</dbReference>
<gene>
    <name evidence="4" type="ORF">PRZ48_009620</name>
</gene>
<comment type="caution">
    <text evidence="4">The sequence shown here is derived from an EMBL/GenBank/DDBJ whole genome shotgun (WGS) entry which is preliminary data.</text>
</comment>
<dbReference type="SUPFAM" id="SSF51735">
    <property type="entry name" value="NAD(P)-binding Rossmann-fold domains"/>
    <property type="match status" value="1"/>
</dbReference>
<dbReference type="InterPro" id="IPR020904">
    <property type="entry name" value="Sc_DH/Rdtase_CS"/>
</dbReference>
<evidence type="ECO:0000313" key="4">
    <source>
        <dbReference type="EMBL" id="KAK4499108.1"/>
    </source>
</evidence>
<dbReference type="PANTHER" id="PTHR43639:SF1">
    <property type="entry name" value="SHORT-CHAIN DEHYDROGENASE_REDUCTASE FAMILY PROTEIN"/>
    <property type="match status" value="1"/>
</dbReference>
<dbReference type="Proteomes" id="UP001305779">
    <property type="component" value="Unassembled WGS sequence"/>
</dbReference>
<proteinExistence type="inferred from homology"/>
<evidence type="ECO:0000256" key="3">
    <source>
        <dbReference type="ARBA" id="ARBA00023002"/>
    </source>
</evidence>
<evidence type="ECO:0000256" key="1">
    <source>
        <dbReference type="ARBA" id="ARBA00006484"/>
    </source>
</evidence>
<dbReference type="PRINTS" id="PR00081">
    <property type="entry name" value="GDHRDH"/>
</dbReference>
<reference evidence="4 5" key="1">
    <citation type="journal article" date="2023" name="G3 (Bethesda)">
        <title>A chromosome-level genome assembly of Zasmidium syzygii isolated from banana leaves.</title>
        <authorList>
            <person name="van Westerhoven A.C."/>
            <person name="Mehrabi R."/>
            <person name="Talebi R."/>
            <person name="Steentjes M.B.F."/>
            <person name="Corcolon B."/>
            <person name="Chong P.A."/>
            <person name="Kema G.H.J."/>
            <person name="Seidl M.F."/>
        </authorList>
    </citation>
    <scope>NUCLEOTIDE SEQUENCE [LARGE SCALE GENOMIC DNA]</scope>
    <source>
        <strain evidence="4 5">P124</strain>
    </source>
</reference>
<comment type="similarity">
    <text evidence="1">Belongs to the short-chain dehydrogenases/reductases (SDR) family.</text>
</comment>
<sequence>MEIRFNSACSHHVGKCKCSLKRIYKPKRSDVISNGTEHKQASSDVHLKPTIRCNCPISAVDIRISRLIKCIENLGMDSTPIVYLPSRIGECDMLDIAAEALIHLSMGSEYGSNTVLAPTSARSKYARSMSLVRKKLNMWNGETDLDALIGTTSLLGLIDVLSRDGMRSKSQTSLEFMTHWNGISNLLLCSAPSAAGSTPSPFEAEHWLAAEPADLHPTTSELRAMNICSHRLSVRLPRLVALVRQLRELHDAKALYEATSLSELLYECQESAAESWILRRTRVFSTSMDSETSAYIPSAMAFASAREMTAAVLYWQSRIVTTRIYNLLHNASHTDPWDFHTTAEELQLANNILMAWPYGNSGGFCVTAPFALGFVCVWLVCRSIPNFHGLPTEYFADWIMRTLDVCHGGWAIGLTIMDLDAASDILIGGPLIGHLADIARTVNTQSTEADNDPTKRIGQAIAIELAKRGASVLITYNASATGANKTLSLISQTNPNAKTLAVQADSAQAQQAAEKILSEAKTFFPEGIDIIVNNAAEGGILPLDDVDEKVFDRVMHTNVLLPLLLYKESRKVLRKGVRIVNISSIAARTAVPFNHVYAASKAALESITRCMAMDLGRSLEGTANAVNPGPVSTDMQVAPIQTYLLS</sequence>
<dbReference type="PROSITE" id="PS00061">
    <property type="entry name" value="ADH_SHORT"/>
    <property type="match status" value="1"/>
</dbReference>
<dbReference type="EMBL" id="JAXOVC010000007">
    <property type="protein sequence ID" value="KAK4499108.1"/>
    <property type="molecule type" value="Genomic_DNA"/>
</dbReference>
<dbReference type="PRINTS" id="PR00080">
    <property type="entry name" value="SDRFAMILY"/>
</dbReference>